<evidence type="ECO:0000256" key="1">
    <source>
        <dbReference type="ARBA" id="ARBA00004477"/>
    </source>
</evidence>
<feature type="transmembrane region" description="Helical" evidence="7">
    <location>
        <begin position="15"/>
        <end position="33"/>
    </location>
</feature>
<protein>
    <recommendedName>
        <fullName evidence="7">Derlin</fullName>
    </recommendedName>
</protein>
<keyword evidence="3 7" id="KW-0812">Transmembrane</keyword>
<name>A0A2H9TN59_9FUNG</name>
<evidence type="ECO:0000256" key="2">
    <source>
        <dbReference type="ARBA" id="ARBA00008917"/>
    </source>
</evidence>
<dbReference type="InterPro" id="IPR007599">
    <property type="entry name" value="DER1"/>
</dbReference>
<evidence type="ECO:0000256" key="6">
    <source>
        <dbReference type="ARBA" id="ARBA00023136"/>
    </source>
</evidence>
<dbReference type="EMBL" id="MTSL01000075">
    <property type="protein sequence ID" value="PJF19183.1"/>
    <property type="molecule type" value="Genomic_DNA"/>
</dbReference>
<proteinExistence type="inferred from homology"/>
<comment type="function">
    <text evidence="7">May be involved in the degradation of misfolded endoplasmic reticulum (ER) luminal proteins.</text>
</comment>
<dbReference type="Pfam" id="PF04511">
    <property type="entry name" value="DER1"/>
    <property type="match status" value="1"/>
</dbReference>
<dbReference type="PANTHER" id="PTHR11009">
    <property type="entry name" value="DER1-LIKE PROTEIN, DERLIN"/>
    <property type="match status" value="1"/>
</dbReference>
<keyword evidence="4 7" id="KW-0256">Endoplasmic reticulum</keyword>
<keyword evidence="6 7" id="KW-0472">Membrane</keyword>
<evidence type="ECO:0000256" key="5">
    <source>
        <dbReference type="ARBA" id="ARBA00022989"/>
    </source>
</evidence>
<gene>
    <name evidence="9" type="ORF">PSACC_01023</name>
</gene>
<reference evidence="9 10" key="1">
    <citation type="submission" date="2016-10" db="EMBL/GenBank/DDBJ databases">
        <title>The genome of Paramicrosporidium saccamoebae is the missing link in understanding Cryptomycota and Microsporidia evolution.</title>
        <authorList>
            <person name="Quandt C.A."/>
            <person name="Beaudet D."/>
            <person name="Corsaro D."/>
            <person name="Michel R."/>
            <person name="Corradi N."/>
            <person name="James T."/>
        </authorList>
    </citation>
    <scope>NUCLEOTIDE SEQUENCE [LARGE SCALE GENOMIC DNA]</scope>
    <source>
        <strain evidence="9 10">KSL3</strain>
    </source>
</reference>
<feature type="transmembrane region" description="Helical" evidence="7">
    <location>
        <begin position="87"/>
        <end position="108"/>
    </location>
</feature>
<evidence type="ECO:0000256" key="7">
    <source>
        <dbReference type="RuleBase" id="RU363059"/>
    </source>
</evidence>
<dbReference type="GO" id="GO:0005789">
    <property type="term" value="C:endoplasmic reticulum membrane"/>
    <property type="evidence" value="ECO:0007669"/>
    <property type="project" value="UniProtKB-SubCell"/>
</dbReference>
<dbReference type="GO" id="GO:0006950">
    <property type="term" value="P:response to stress"/>
    <property type="evidence" value="ECO:0007669"/>
    <property type="project" value="UniProtKB-ARBA"/>
</dbReference>
<keyword evidence="10" id="KW-1185">Reference proteome</keyword>
<comment type="subcellular location">
    <subcellularLocation>
        <location evidence="1 7">Endoplasmic reticulum membrane</location>
        <topology evidence="1 7">Multi-pass membrane protein</topology>
    </subcellularLocation>
</comment>
<comment type="caution">
    <text evidence="7">Lacks conserved residue(s) required for the propagation of feature annotation.</text>
</comment>
<comment type="caution">
    <text evidence="9">The sequence shown here is derived from an EMBL/GenBank/DDBJ whole genome shotgun (WGS) entry which is preliminary data.</text>
</comment>
<dbReference type="AlphaFoldDB" id="A0A2H9TN59"/>
<dbReference type="Proteomes" id="UP000240830">
    <property type="component" value="Unassembled WGS sequence"/>
</dbReference>
<evidence type="ECO:0000313" key="9">
    <source>
        <dbReference type="EMBL" id="PJF19183.1"/>
    </source>
</evidence>
<organism evidence="9 10">
    <name type="scientific">Paramicrosporidium saccamoebae</name>
    <dbReference type="NCBI Taxonomy" id="1246581"/>
    <lineage>
        <taxon>Eukaryota</taxon>
        <taxon>Fungi</taxon>
        <taxon>Fungi incertae sedis</taxon>
        <taxon>Cryptomycota</taxon>
        <taxon>Cryptomycota incertae sedis</taxon>
        <taxon>Paramicrosporidium</taxon>
    </lineage>
</organism>
<accession>A0A2H9TN59</accession>
<evidence type="ECO:0000256" key="4">
    <source>
        <dbReference type="ARBA" id="ARBA00022824"/>
    </source>
</evidence>
<keyword evidence="5 7" id="KW-1133">Transmembrane helix</keyword>
<sequence length="177" mass="19723">MFLETGVFAGREADYLYFLLLSATLINALNYFAELAVLWEALSMVIVYVWSRHNAEVVVNFMFGFRFPAKFLPLVLGTMEFLLAGDLYGPLVGIVTGHAYYFLSEIYVAKDPSWRRRLAAPGWLKGMVPKPQIQTGPQKGFTVQAPYGGRGDPSKQADVKPEGYRPFAGKSQKLGDS</sequence>
<evidence type="ECO:0000313" key="10">
    <source>
        <dbReference type="Proteomes" id="UP000240830"/>
    </source>
</evidence>
<evidence type="ECO:0000256" key="8">
    <source>
        <dbReference type="SAM" id="MobiDB-lite"/>
    </source>
</evidence>
<evidence type="ECO:0000256" key="3">
    <source>
        <dbReference type="ARBA" id="ARBA00022692"/>
    </source>
</evidence>
<comment type="similarity">
    <text evidence="2 7">Belongs to the derlin family.</text>
</comment>
<feature type="compositionally biased region" description="Basic and acidic residues" evidence="8">
    <location>
        <begin position="152"/>
        <end position="163"/>
    </location>
</feature>
<dbReference type="STRING" id="1246581.A0A2H9TN59"/>
<feature type="region of interest" description="Disordered" evidence="8">
    <location>
        <begin position="130"/>
        <end position="177"/>
    </location>
</feature>
<dbReference type="OrthoDB" id="1716531at2759"/>